<dbReference type="Pfam" id="PF00072">
    <property type="entry name" value="Response_reg"/>
    <property type="match status" value="1"/>
</dbReference>
<dbReference type="InterPro" id="IPR043128">
    <property type="entry name" value="Rev_trsase/Diguanyl_cyclase"/>
</dbReference>
<evidence type="ECO:0000259" key="5">
    <source>
        <dbReference type="PROSITE" id="PS50887"/>
    </source>
</evidence>
<dbReference type="NCBIfam" id="TIGR00254">
    <property type="entry name" value="GGDEF"/>
    <property type="match status" value="1"/>
</dbReference>
<dbReference type="PROSITE" id="PS50887">
    <property type="entry name" value="GGDEF"/>
    <property type="match status" value="1"/>
</dbReference>
<sequence>MDSLVEEKATIFVVDDNPINLRVLLGFLKAAGFKVLVAQNGQTALQKLKSIRPDLILLDIAMPGMNGFEICRKLKDNPKTQDIPVIYLTALSDLQHKVEGLSTGAVDFICKPFQQEEVLSRLQLHLNLSQLQQQLQAQNQELISEIAARQAAEEQLRRLNQELEQRIGDRTQELSQALQRLQHQEEQLRYEATHDLLTGLPNRSWLLGSLERILQQKGEDWSIFLLDLDRFKNVNERFGHFVGDQLLKQLAERIQWYLSPPESIARLGGDEFVILLRSHNNLASLENLAQILLADIQRPFNIEHYHITLNASLGIIPNVDLYENSMELLRDADFALHHAKNYRKGSYTFLTPHLKTQTLERIQIETDLRTGLEQEQFCLHYQPIICLSTLKIVGFESLIRWHHPSKGLLFPNKFVPIAEEIGLIHKLDIWALKTASQQLQKWQQQFKNAASLTMNVNISNVHRQCLEALEQINWSDYLQEGTRAAIKLEITETGFWATTAEGMHSLRRIADLGIELCIDDFGTGYSSLSRLHNLPVTTLKIDRSFINRLDEGSESQAIVQNILTLARNLNMTVVAEGIETPAQLAQLQTMNCDLGQGYLFAKPLTVENATEFLQGTLACSLK</sequence>
<evidence type="ECO:0000256" key="1">
    <source>
        <dbReference type="PROSITE-ProRule" id="PRU00169"/>
    </source>
</evidence>
<dbReference type="SMART" id="SM00448">
    <property type="entry name" value="REC"/>
    <property type="match status" value="1"/>
</dbReference>
<evidence type="ECO:0000259" key="4">
    <source>
        <dbReference type="PROSITE" id="PS50883"/>
    </source>
</evidence>
<dbReference type="SMART" id="SM00267">
    <property type="entry name" value="GGDEF"/>
    <property type="match status" value="1"/>
</dbReference>
<evidence type="ECO:0000313" key="6">
    <source>
        <dbReference type="EMBL" id="MCW6038295.1"/>
    </source>
</evidence>
<dbReference type="Gene3D" id="3.20.20.450">
    <property type="entry name" value="EAL domain"/>
    <property type="match status" value="1"/>
</dbReference>
<dbReference type="CDD" id="cd01948">
    <property type="entry name" value="EAL"/>
    <property type="match status" value="1"/>
</dbReference>
<accession>A0ABT3L9W8</accession>
<feature type="coiled-coil region" evidence="2">
    <location>
        <begin position="121"/>
        <end position="191"/>
    </location>
</feature>
<dbReference type="PROSITE" id="PS50110">
    <property type="entry name" value="RESPONSE_REGULATORY"/>
    <property type="match status" value="1"/>
</dbReference>
<protein>
    <submittedName>
        <fullName evidence="6">EAL domain-containing protein</fullName>
    </submittedName>
</protein>
<evidence type="ECO:0000256" key="2">
    <source>
        <dbReference type="SAM" id="Coils"/>
    </source>
</evidence>
<dbReference type="Pfam" id="PF00990">
    <property type="entry name" value="GGDEF"/>
    <property type="match status" value="1"/>
</dbReference>
<dbReference type="InterPro" id="IPR035919">
    <property type="entry name" value="EAL_sf"/>
</dbReference>
<keyword evidence="1" id="KW-0597">Phosphoprotein</keyword>
<feature type="domain" description="EAL" evidence="4">
    <location>
        <begin position="361"/>
        <end position="617"/>
    </location>
</feature>
<reference evidence="6 7" key="1">
    <citation type="submission" date="2021-08" db="EMBL/GenBank/DDBJ databases">
        <title>Draft genome sequence of Spirulina subsalsa with high tolerance to salinity and hype-accumulation of phycocyanin.</title>
        <authorList>
            <person name="Pei H."/>
            <person name="Jiang L."/>
        </authorList>
    </citation>
    <scope>NUCLEOTIDE SEQUENCE [LARGE SCALE GENOMIC DNA]</scope>
    <source>
        <strain evidence="6 7">FACHB-351</strain>
    </source>
</reference>
<dbReference type="SUPFAM" id="SSF141868">
    <property type="entry name" value="EAL domain-like"/>
    <property type="match status" value="1"/>
</dbReference>
<evidence type="ECO:0000259" key="3">
    <source>
        <dbReference type="PROSITE" id="PS50110"/>
    </source>
</evidence>
<dbReference type="InterPro" id="IPR001789">
    <property type="entry name" value="Sig_transdc_resp-reg_receiver"/>
</dbReference>
<dbReference type="Gene3D" id="3.30.70.270">
    <property type="match status" value="1"/>
</dbReference>
<dbReference type="Proteomes" id="UP001526426">
    <property type="component" value="Unassembled WGS sequence"/>
</dbReference>
<dbReference type="InterPro" id="IPR029787">
    <property type="entry name" value="Nucleotide_cyclase"/>
</dbReference>
<evidence type="ECO:0000313" key="7">
    <source>
        <dbReference type="Proteomes" id="UP001526426"/>
    </source>
</evidence>
<dbReference type="PANTHER" id="PTHR33121">
    <property type="entry name" value="CYCLIC DI-GMP PHOSPHODIESTERASE PDEF"/>
    <property type="match status" value="1"/>
</dbReference>
<dbReference type="InterPro" id="IPR000160">
    <property type="entry name" value="GGDEF_dom"/>
</dbReference>
<feature type="modified residue" description="4-aspartylphosphate" evidence="1">
    <location>
        <position position="59"/>
    </location>
</feature>
<dbReference type="CDD" id="cd19920">
    <property type="entry name" value="REC_PA4781-like"/>
    <property type="match status" value="1"/>
</dbReference>
<name>A0ABT3L9W8_9CYAN</name>
<dbReference type="CDD" id="cd01949">
    <property type="entry name" value="GGDEF"/>
    <property type="match status" value="1"/>
</dbReference>
<dbReference type="EMBL" id="JAIHOM010000123">
    <property type="protein sequence ID" value="MCW6038295.1"/>
    <property type="molecule type" value="Genomic_DNA"/>
</dbReference>
<dbReference type="InterPro" id="IPR001633">
    <property type="entry name" value="EAL_dom"/>
</dbReference>
<comment type="caution">
    <text evidence="6">The sequence shown here is derived from an EMBL/GenBank/DDBJ whole genome shotgun (WGS) entry which is preliminary data.</text>
</comment>
<dbReference type="SMART" id="SM00052">
    <property type="entry name" value="EAL"/>
    <property type="match status" value="1"/>
</dbReference>
<dbReference type="InterPro" id="IPR011006">
    <property type="entry name" value="CheY-like_superfamily"/>
</dbReference>
<keyword evidence="2" id="KW-0175">Coiled coil</keyword>
<dbReference type="SUPFAM" id="SSF55073">
    <property type="entry name" value="Nucleotide cyclase"/>
    <property type="match status" value="1"/>
</dbReference>
<dbReference type="Pfam" id="PF00563">
    <property type="entry name" value="EAL"/>
    <property type="match status" value="1"/>
</dbReference>
<keyword evidence="7" id="KW-1185">Reference proteome</keyword>
<feature type="domain" description="Response regulatory" evidence="3">
    <location>
        <begin position="10"/>
        <end position="126"/>
    </location>
</feature>
<gene>
    <name evidence="6" type="ORF">K4A83_18735</name>
</gene>
<dbReference type="SUPFAM" id="SSF52172">
    <property type="entry name" value="CheY-like"/>
    <property type="match status" value="1"/>
</dbReference>
<dbReference type="PROSITE" id="PS50883">
    <property type="entry name" value="EAL"/>
    <property type="match status" value="1"/>
</dbReference>
<proteinExistence type="predicted"/>
<dbReference type="InterPro" id="IPR050706">
    <property type="entry name" value="Cyclic-di-GMP_PDE-like"/>
</dbReference>
<dbReference type="Gene3D" id="3.40.50.2300">
    <property type="match status" value="1"/>
</dbReference>
<feature type="domain" description="GGDEF" evidence="5">
    <location>
        <begin position="219"/>
        <end position="352"/>
    </location>
</feature>
<dbReference type="PANTHER" id="PTHR33121:SF70">
    <property type="entry name" value="SIGNALING PROTEIN YKOW"/>
    <property type="match status" value="1"/>
</dbReference>
<organism evidence="6 7">
    <name type="scientific">Spirulina subsalsa FACHB-351</name>
    <dbReference type="NCBI Taxonomy" id="234711"/>
    <lineage>
        <taxon>Bacteria</taxon>
        <taxon>Bacillati</taxon>
        <taxon>Cyanobacteriota</taxon>
        <taxon>Cyanophyceae</taxon>
        <taxon>Spirulinales</taxon>
        <taxon>Spirulinaceae</taxon>
        <taxon>Spirulina</taxon>
    </lineage>
</organism>
<dbReference type="RefSeq" id="WP_265266199.1">
    <property type="nucleotide sequence ID" value="NZ_JAIHOM010000123.1"/>
</dbReference>